<proteinExistence type="predicted"/>
<keyword evidence="3" id="KW-0808">Transferase</keyword>
<dbReference type="InterPro" id="IPR000719">
    <property type="entry name" value="Prot_kinase_dom"/>
</dbReference>
<dbReference type="OrthoDB" id="79687at2759"/>
<name>A0A2T4C404_TRILO</name>
<keyword evidence="3" id="KW-0418">Kinase</keyword>
<dbReference type="GO" id="GO:0005524">
    <property type="term" value="F:ATP binding"/>
    <property type="evidence" value="ECO:0007669"/>
    <property type="project" value="InterPro"/>
</dbReference>
<dbReference type="Proteomes" id="UP000240760">
    <property type="component" value="Unassembled WGS sequence"/>
</dbReference>
<dbReference type="SMART" id="SM00220">
    <property type="entry name" value="S_TKc"/>
    <property type="match status" value="1"/>
</dbReference>
<evidence type="ECO:0000313" key="3">
    <source>
        <dbReference type="EMBL" id="PTB76264.1"/>
    </source>
</evidence>
<dbReference type="GO" id="GO:0004672">
    <property type="term" value="F:protein kinase activity"/>
    <property type="evidence" value="ECO:0007669"/>
    <property type="project" value="InterPro"/>
</dbReference>
<dbReference type="InterPro" id="IPR011989">
    <property type="entry name" value="ARM-like"/>
</dbReference>
<evidence type="ECO:0000313" key="4">
    <source>
        <dbReference type="Proteomes" id="UP000240760"/>
    </source>
</evidence>
<dbReference type="Pfam" id="PF00069">
    <property type="entry name" value="Pkinase"/>
    <property type="match status" value="1"/>
</dbReference>
<dbReference type="EMBL" id="KZ679132">
    <property type="protein sequence ID" value="PTB76264.1"/>
    <property type="molecule type" value="Genomic_DNA"/>
</dbReference>
<dbReference type="InterPro" id="IPR011009">
    <property type="entry name" value="Kinase-like_dom_sf"/>
</dbReference>
<sequence length="493" mass="54541">MFSSALKTFGGTNISSNYTISPNPTSTAGPWKIYDAKKKSTGKAYSVFVFDKKTLDAHASSVGKSNASSYKRSVEEVVERLKKEASSLAKLRHPSVLELVEPVEETRGGGLQFVTEAVTASLSSLLQEKDEQERAGGPGGRGSRYVTEEADGSRRRREIEIDELEIQKGLLQISKALEFLHDNAGLVHGNLTPDAVLINAKSDWKISGLSFCSPADGSTKPTSIQGVSLHEVLNLDPRLPKFVQLNLDYTSPDFVMDNNLTPSADMFSLGLLCVALYNSPHQSPIECHGSLSSYKRTFSSSSTVPTTSNNYLSSRPLPRDLSNHVLPKLITRRPAQRMTAKEFQQSEYFDNVLVSTIRFLDTFPAKTPTEKSQFLRGLNKVLPSFPKSVLEKKLLPALLDEMKDKDLLSLILQNVFKILTLLPAARRAFSERVRPVLKTVFVENAKQNQEKDPARDAGLMVFLENISVIADNSNGKEFKDGERPDLPDYVLQD</sequence>
<gene>
    <name evidence="3" type="ORF">M440DRAFT_66117</name>
</gene>
<dbReference type="PANTHER" id="PTHR12984">
    <property type="entry name" value="SCY1-RELATED S/T PROTEIN KINASE-LIKE"/>
    <property type="match status" value="1"/>
</dbReference>
<feature type="domain" description="Protein kinase" evidence="2">
    <location>
        <begin position="19"/>
        <end position="349"/>
    </location>
</feature>
<dbReference type="InterPro" id="IPR051177">
    <property type="entry name" value="CIK-Related_Protein"/>
</dbReference>
<organism evidence="3 4">
    <name type="scientific">Trichoderma longibrachiatum ATCC 18648</name>
    <dbReference type="NCBI Taxonomy" id="983965"/>
    <lineage>
        <taxon>Eukaryota</taxon>
        <taxon>Fungi</taxon>
        <taxon>Dikarya</taxon>
        <taxon>Ascomycota</taxon>
        <taxon>Pezizomycotina</taxon>
        <taxon>Sordariomycetes</taxon>
        <taxon>Hypocreomycetidae</taxon>
        <taxon>Hypocreales</taxon>
        <taxon>Hypocreaceae</taxon>
        <taxon>Trichoderma</taxon>
    </lineage>
</organism>
<dbReference type="PROSITE" id="PS50011">
    <property type="entry name" value="PROTEIN_KINASE_DOM"/>
    <property type="match status" value="1"/>
</dbReference>
<reference evidence="3 4" key="1">
    <citation type="submission" date="2016-07" db="EMBL/GenBank/DDBJ databases">
        <title>Multiple horizontal gene transfer events from other fungi enriched the ability of initially mycotrophic Trichoderma (Ascomycota) to feed on dead plant biomass.</title>
        <authorList>
            <consortium name="DOE Joint Genome Institute"/>
            <person name="Aerts A."/>
            <person name="Atanasova L."/>
            <person name="Chenthamara K."/>
            <person name="Zhang J."/>
            <person name="Grujic M."/>
            <person name="Henrissat B."/>
            <person name="Kuo A."/>
            <person name="Salamov A."/>
            <person name="Lipzen A."/>
            <person name="Labutti K."/>
            <person name="Barry K."/>
            <person name="Miao Y."/>
            <person name="Rahimi M.J."/>
            <person name="Shen Q."/>
            <person name="Grigoriev I.V."/>
            <person name="Kubicek C.P."/>
            <person name="Druzhinina I.S."/>
        </authorList>
    </citation>
    <scope>NUCLEOTIDE SEQUENCE [LARGE SCALE GENOMIC DNA]</scope>
    <source>
        <strain evidence="3 4">ATCC 18648</strain>
    </source>
</reference>
<dbReference type="AlphaFoldDB" id="A0A2T4C404"/>
<protein>
    <submittedName>
        <fullName evidence="3">Kinase-like protein</fullName>
    </submittedName>
</protein>
<dbReference type="CDD" id="cd14011">
    <property type="entry name" value="PK_SCY1_like"/>
    <property type="match status" value="1"/>
</dbReference>
<dbReference type="Gene3D" id="1.25.10.10">
    <property type="entry name" value="Leucine-rich Repeat Variant"/>
    <property type="match status" value="1"/>
</dbReference>
<dbReference type="PANTHER" id="PTHR12984:SF6">
    <property type="entry name" value="SCY1-LIKE PROTEIN 2"/>
    <property type="match status" value="1"/>
</dbReference>
<feature type="region of interest" description="Disordered" evidence="1">
    <location>
        <begin position="126"/>
        <end position="151"/>
    </location>
</feature>
<keyword evidence="4" id="KW-1185">Reference proteome</keyword>
<dbReference type="Gene3D" id="3.30.200.20">
    <property type="entry name" value="Phosphorylase Kinase, domain 1"/>
    <property type="match status" value="1"/>
</dbReference>
<dbReference type="SUPFAM" id="SSF56112">
    <property type="entry name" value="Protein kinase-like (PK-like)"/>
    <property type="match status" value="1"/>
</dbReference>
<dbReference type="Gene3D" id="1.10.510.10">
    <property type="entry name" value="Transferase(Phosphotransferase) domain 1"/>
    <property type="match status" value="1"/>
</dbReference>
<evidence type="ECO:0000256" key="1">
    <source>
        <dbReference type="SAM" id="MobiDB-lite"/>
    </source>
</evidence>
<evidence type="ECO:0000259" key="2">
    <source>
        <dbReference type="PROSITE" id="PS50011"/>
    </source>
</evidence>
<accession>A0A2T4C404</accession>